<dbReference type="EMBL" id="JAEACU010000119">
    <property type="protein sequence ID" value="KAH7511404.1"/>
    <property type="molecule type" value="Genomic_DNA"/>
</dbReference>
<organism evidence="1 2">
    <name type="scientific">Ziziphus jujuba var. spinosa</name>
    <dbReference type="NCBI Taxonomy" id="714518"/>
    <lineage>
        <taxon>Eukaryota</taxon>
        <taxon>Viridiplantae</taxon>
        <taxon>Streptophyta</taxon>
        <taxon>Embryophyta</taxon>
        <taxon>Tracheophyta</taxon>
        <taxon>Spermatophyta</taxon>
        <taxon>Magnoliopsida</taxon>
        <taxon>eudicotyledons</taxon>
        <taxon>Gunneridae</taxon>
        <taxon>Pentapetalae</taxon>
        <taxon>rosids</taxon>
        <taxon>fabids</taxon>
        <taxon>Rosales</taxon>
        <taxon>Rhamnaceae</taxon>
        <taxon>Paliureae</taxon>
        <taxon>Ziziphus</taxon>
    </lineage>
</organism>
<dbReference type="InterPro" id="IPR008528">
    <property type="entry name" value="unc-13_homologue"/>
</dbReference>
<sequence>MTVESFWSLYSRRVSSRSYGPRLAQPPPITLTLFVAPISILSALIISSIALIPACGVVDISEARKKYMHESTEPLMIHSQLGNSYFLVSDPDLSGSPPQRAPPPIDVKQTINQVSSSSEQMDSLYVENTATVEDNYGLKYRATTATRSKPVENVKIPSLGLPNLHTGLSDDDLRESAYEILLASMVSSGSLILALHLPRIDLHVVEDKKKERTARFLRGLKSKRDKSQTQYQYLERNSELINIIRMSEAMDACIRRRLMQLATRRMCELTDIPQISLGLLNSVFKTDFSHEKSYIHWKSRQALVLEELLCYSTNAVAPEHLTAKCSLEKIRNSKEWDMTMTPSERAEVLSTIKHVALKLSSLHGHVSIESENYYWTTGYHLNIRLYEKLLLGMFDVLDEGQLIEEADEFLTHIKLTWTKLGITEKIHHAIFGWVLFQQFAATDEATLLEHAILELQKVTSAENDNEEERLYIDSLACSRECDGAEIKLSLLEAIRISISIWCDSKLQDYHLHFSQQPGNLRRVMSLVSTVGILTSDSKLTRSHVSSEDAAVILKSYVERSIEAAYGRVASTVELESKVEKKHPLAFLANELSLIVNREIKVFYPVMRQWCPESGMIVAKLLHQIYWERLIGEIAKPIILDWVIAQHSRILEWTGRASDFEDWEPLSLQQRQAASVV</sequence>
<dbReference type="Proteomes" id="UP000813462">
    <property type="component" value="Unassembled WGS sequence"/>
</dbReference>
<protein>
    <submittedName>
        <fullName evidence="1">Uncharacterized protein</fullName>
    </submittedName>
</protein>
<comment type="caution">
    <text evidence="1">The sequence shown here is derived from an EMBL/GenBank/DDBJ whole genome shotgun (WGS) entry which is preliminary data.</text>
</comment>
<reference evidence="1" key="1">
    <citation type="journal article" date="2021" name="Front. Plant Sci.">
        <title>Chromosome-Scale Genome Assembly for Chinese Sour Jujube and Insights Into Its Genome Evolution and Domestication Signature.</title>
        <authorList>
            <person name="Shen L.-Y."/>
            <person name="Luo H."/>
            <person name="Wang X.-L."/>
            <person name="Wang X.-M."/>
            <person name="Qiu X.-J."/>
            <person name="Liu H."/>
            <person name="Zhou S.-S."/>
            <person name="Jia K.-H."/>
            <person name="Nie S."/>
            <person name="Bao Y.-T."/>
            <person name="Zhang R.-G."/>
            <person name="Yun Q.-Z."/>
            <person name="Chai Y.-H."/>
            <person name="Lu J.-Y."/>
            <person name="Li Y."/>
            <person name="Zhao S.-W."/>
            <person name="Mao J.-F."/>
            <person name="Jia S.-G."/>
            <person name="Mao Y.-M."/>
        </authorList>
    </citation>
    <scope>NUCLEOTIDE SEQUENCE</scope>
    <source>
        <strain evidence="1">AT0</strain>
        <tissue evidence="1">Leaf</tissue>
    </source>
</reference>
<gene>
    <name evidence="1" type="ORF">FEM48_ZijujUnG0016700</name>
</gene>
<evidence type="ECO:0000313" key="1">
    <source>
        <dbReference type="EMBL" id="KAH7511404.1"/>
    </source>
</evidence>
<dbReference type="PANTHER" id="PTHR31280">
    <property type="entry name" value="PROTEIN UNC-13 HOMOLOG"/>
    <property type="match status" value="1"/>
</dbReference>
<name>A0A978U9U9_ZIZJJ</name>
<evidence type="ECO:0000313" key="2">
    <source>
        <dbReference type="Proteomes" id="UP000813462"/>
    </source>
</evidence>
<proteinExistence type="predicted"/>
<dbReference type="PANTHER" id="PTHR31280:SF3">
    <property type="entry name" value="DNA TOPOISOMERASE 4 SUBUNIT B (DUF810)"/>
    <property type="match status" value="1"/>
</dbReference>
<dbReference type="AlphaFoldDB" id="A0A978U9U9"/>
<accession>A0A978U9U9</accession>